<dbReference type="EMBL" id="JAAVTX010000004">
    <property type="protein sequence ID" value="NKE46326.1"/>
    <property type="molecule type" value="Genomic_DNA"/>
</dbReference>
<comment type="caution">
    <text evidence="3">The sequence shown here is derived from an EMBL/GenBank/DDBJ whole genome shotgun (WGS) entry which is preliminary data.</text>
</comment>
<dbReference type="PANTHER" id="PTHR43084">
    <property type="entry name" value="PERSULFIDE DIOXYGENASE ETHE1"/>
    <property type="match status" value="1"/>
</dbReference>
<sequence length="301" mass="33145">MSVPSRPGMAGRPEVTAFYDKRTSSLQYVVADPATRACAIIDPVLDFDEKSGATATRSADAMLDFIREQRLRLDWILDTHPHADHFSAAGYLHDTTGAPTAIGEHVVKVQQLWKRLYNYPDGFPTDGRQSSRLFADGDRFRIGDLEAAVMFSPGHTMASITYVIGDAAFIHDTLFMPDGGTARADFPGGDAKALWASIQRIIALPDATRLFTGHDYQPGGRKVAWESTVAQQKTENAHLRGQDEASFVKLRIERDRTLPMPKLILSSLQVNITGGRLPQAESDGRRNLKIPLDALGDAPWD</sequence>
<organism evidence="3 4">
    <name type="scientific">Falsiroseomonas frigidaquae</name>
    <dbReference type="NCBI Taxonomy" id="487318"/>
    <lineage>
        <taxon>Bacteria</taxon>
        <taxon>Pseudomonadati</taxon>
        <taxon>Pseudomonadota</taxon>
        <taxon>Alphaproteobacteria</taxon>
        <taxon>Acetobacterales</taxon>
        <taxon>Roseomonadaceae</taxon>
        <taxon>Falsiroseomonas</taxon>
    </lineage>
</organism>
<proteinExistence type="predicted"/>
<reference evidence="3 4" key="1">
    <citation type="submission" date="2020-03" db="EMBL/GenBank/DDBJ databases">
        <title>Roseomonas selenitidurans sp. nov. isolated from soil.</title>
        <authorList>
            <person name="Liu H."/>
        </authorList>
    </citation>
    <scope>NUCLEOTIDE SEQUENCE [LARGE SCALE GENOMIC DNA]</scope>
    <source>
        <strain evidence="3 4">JCM 15073</strain>
    </source>
</reference>
<keyword evidence="1" id="KW-0479">Metal-binding</keyword>
<dbReference type="Gene3D" id="3.60.15.10">
    <property type="entry name" value="Ribonuclease Z/Hydroxyacylglutathione hydrolase-like"/>
    <property type="match status" value="1"/>
</dbReference>
<feature type="domain" description="Metallo-beta-lactamase" evidence="2">
    <location>
        <begin position="24"/>
        <end position="214"/>
    </location>
</feature>
<dbReference type="CDD" id="cd07724">
    <property type="entry name" value="POD-like_MBL-fold"/>
    <property type="match status" value="1"/>
</dbReference>
<dbReference type="InterPro" id="IPR036866">
    <property type="entry name" value="RibonucZ/Hydroxyglut_hydro"/>
</dbReference>
<dbReference type="PANTHER" id="PTHR43084:SF1">
    <property type="entry name" value="PERSULFIDE DIOXYGENASE ETHE1, MITOCHONDRIAL"/>
    <property type="match status" value="1"/>
</dbReference>
<evidence type="ECO:0000259" key="2">
    <source>
        <dbReference type="SMART" id="SM00849"/>
    </source>
</evidence>
<dbReference type="RefSeq" id="WP_168050824.1">
    <property type="nucleotide sequence ID" value="NZ_JAATJR010000004.1"/>
</dbReference>
<dbReference type="SMART" id="SM00849">
    <property type="entry name" value="Lactamase_B"/>
    <property type="match status" value="1"/>
</dbReference>
<dbReference type="SUPFAM" id="SSF56281">
    <property type="entry name" value="Metallo-hydrolase/oxidoreductase"/>
    <property type="match status" value="1"/>
</dbReference>
<evidence type="ECO:0000313" key="4">
    <source>
        <dbReference type="Proteomes" id="UP000765160"/>
    </source>
</evidence>
<dbReference type="InterPro" id="IPR051682">
    <property type="entry name" value="Mito_Persulfide_Diox"/>
</dbReference>
<evidence type="ECO:0000313" key="3">
    <source>
        <dbReference type="EMBL" id="NKE46326.1"/>
    </source>
</evidence>
<accession>A0ABX1F1V2</accession>
<keyword evidence="4" id="KW-1185">Reference proteome</keyword>
<protein>
    <submittedName>
        <fullName evidence="3">MBL fold metallo-hydrolase</fullName>
    </submittedName>
</protein>
<gene>
    <name evidence="3" type="ORF">HB662_16195</name>
</gene>
<dbReference type="Proteomes" id="UP000765160">
    <property type="component" value="Unassembled WGS sequence"/>
</dbReference>
<dbReference type="InterPro" id="IPR044528">
    <property type="entry name" value="POD-like_MBL-fold"/>
</dbReference>
<evidence type="ECO:0000256" key="1">
    <source>
        <dbReference type="ARBA" id="ARBA00022723"/>
    </source>
</evidence>
<name>A0ABX1F1V2_9PROT</name>
<dbReference type="InterPro" id="IPR001279">
    <property type="entry name" value="Metallo-B-lactamas"/>
</dbReference>
<dbReference type="Pfam" id="PF00753">
    <property type="entry name" value="Lactamase_B"/>
    <property type="match status" value="1"/>
</dbReference>